<name>A0ABV8X0W0_9BACI</name>
<keyword evidence="3" id="KW-1185">Reference proteome</keyword>
<dbReference type="GO" id="GO:0032259">
    <property type="term" value="P:methylation"/>
    <property type="evidence" value="ECO:0007669"/>
    <property type="project" value="UniProtKB-KW"/>
</dbReference>
<dbReference type="InterPro" id="IPR052939">
    <property type="entry name" value="23S_rRNA_MeTrnsfrase_RlmA"/>
</dbReference>
<dbReference type="PANTHER" id="PTHR43460">
    <property type="entry name" value="METHYLTRANSFERASE"/>
    <property type="match status" value="1"/>
</dbReference>
<dbReference type="PANTHER" id="PTHR43460:SF1">
    <property type="entry name" value="METHYLTRANSFERASE TYPE 11 DOMAIN-CONTAINING PROTEIN"/>
    <property type="match status" value="1"/>
</dbReference>
<keyword evidence="2" id="KW-0489">Methyltransferase</keyword>
<gene>
    <name evidence="2" type="ORF">ACFOY7_12550</name>
</gene>
<proteinExistence type="predicted"/>
<dbReference type="CDD" id="cd02440">
    <property type="entry name" value="AdoMet_MTases"/>
    <property type="match status" value="1"/>
</dbReference>
<dbReference type="SUPFAM" id="SSF53335">
    <property type="entry name" value="S-adenosyl-L-methionine-dependent methyltransferases"/>
    <property type="match status" value="1"/>
</dbReference>
<evidence type="ECO:0000313" key="3">
    <source>
        <dbReference type="Proteomes" id="UP001595882"/>
    </source>
</evidence>
<dbReference type="RefSeq" id="WP_390252439.1">
    <property type="nucleotide sequence ID" value="NZ_JBHSDT010000008.1"/>
</dbReference>
<feature type="domain" description="Methyltransferase" evidence="1">
    <location>
        <begin position="47"/>
        <end position="129"/>
    </location>
</feature>
<sequence>MNELDFYNKIGKKIGWNFNQLQVTAEGQKWDFYEEVKKHCKKTDILLDIGTGSGENLIKLAEDFHLLVGIDQSPSMIEKASESAVNAGVNNVRFFNMAAEHLKFPAQFFHCIISRHAPFDMEEVARMLADDGIFLTQQVSEADKLNVKETFGIAQNVEENDGKLKQRYVAELEKAGFTEIHAYDYNATEYYQRAEDLLFLLEHAPIIPNFGKNETDDKNFNTFIHRYQTDKGIRTNEKRFLIIARK</sequence>
<evidence type="ECO:0000259" key="1">
    <source>
        <dbReference type="Pfam" id="PF13649"/>
    </source>
</evidence>
<dbReference type="EC" id="2.1.1.-" evidence="2"/>
<dbReference type="Proteomes" id="UP001595882">
    <property type="component" value="Unassembled WGS sequence"/>
</dbReference>
<dbReference type="InterPro" id="IPR041698">
    <property type="entry name" value="Methyltransf_25"/>
</dbReference>
<dbReference type="Pfam" id="PF13649">
    <property type="entry name" value="Methyltransf_25"/>
    <property type="match status" value="1"/>
</dbReference>
<protein>
    <submittedName>
        <fullName evidence="2">Class I SAM-dependent methyltransferase</fullName>
        <ecNumber evidence="2">2.1.1.-</ecNumber>
    </submittedName>
</protein>
<evidence type="ECO:0000313" key="2">
    <source>
        <dbReference type="EMBL" id="MFC4403899.1"/>
    </source>
</evidence>
<dbReference type="InterPro" id="IPR029063">
    <property type="entry name" value="SAM-dependent_MTases_sf"/>
</dbReference>
<reference evidence="3" key="1">
    <citation type="journal article" date="2019" name="Int. J. Syst. Evol. Microbiol.">
        <title>The Global Catalogue of Microorganisms (GCM) 10K type strain sequencing project: providing services to taxonomists for standard genome sequencing and annotation.</title>
        <authorList>
            <consortium name="The Broad Institute Genomics Platform"/>
            <consortium name="The Broad Institute Genome Sequencing Center for Infectious Disease"/>
            <person name="Wu L."/>
            <person name="Ma J."/>
        </authorList>
    </citation>
    <scope>NUCLEOTIDE SEQUENCE [LARGE SCALE GENOMIC DNA]</scope>
    <source>
        <strain evidence="3">CCUG 37865</strain>
    </source>
</reference>
<comment type="caution">
    <text evidence="2">The sequence shown here is derived from an EMBL/GenBank/DDBJ whole genome shotgun (WGS) entry which is preliminary data.</text>
</comment>
<accession>A0ABV8X0W0</accession>
<dbReference type="GO" id="GO:0008168">
    <property type="term" value="F:methyltransferase activity"/>
    <property type="evidence" value="ECO:0007669"/>
    <property type="project" value="UniProtKB-KW"/>
</dbReference>
<keyword evidence="2" id="KW-0808">Transferase</keyword>
<dbReference type="Gene3D" id="3.40.50.150">
    <property type="entry name" value="Vaccinia Virus protein VP39"/>
    <property type="match status" value="1"/>
</dbReference>
<dbReference type="EMBL" id="JBHSDT010000008">
    <property type="protein sequence ID" value="MFC4403899.1"/>
    <property type="molecule type" value="Genomic_DNA"/>
</dbReference>
<organism evidence="2 3">
    <name type="scientific">Gracilibacillus xinjiangensis</name>
    <dbReference type="NCBI Taxonomy" id="1193282"/>
    <lineage>
        <taxon>Bacteria</taxon>
        <taxon>Bacillati</taxon>
        <taxon>Bacillota</taxon>
        <taxon>Bacilli</taxon>
        <taxon>Bacillales</taxon>
        <taxon>Bacillaceae</taxon>
        <taxon>Gracilibacillus</taxon>
    </lineage>
</organism>